<feature type="domain" description="Peptidoglycan binding-like" evidence="1">
    <location>
        <begin position="21"/>
        <end position="61"/>
    </location>
</feature>
<name>A0ABV2HLI0_9HYPH</name>
<accession>A0ABV2HLI0</accession>
<dbReference type="InterPro" id="IPR002477">
    <property type="entry name" value="Peptidoglycan-bd-like"/>
</dbReference>
<protein>
    <recommendedName>
        <fullName evidence="1">Peptidoglycan binding-like domain-containing protein</fullName>
    </recommendedName>
</protein>
<dbReference type="EMBL" id="JBEPLM010000001">
    <property type="protein sequence ID" value="MET3591430.1"/>
    <property type="molecule type" value="Genomic_DNA"/>
</dbReference>
<proteinExistence type="predicted"/>
<dbReference type="RefSeq" id="WP_354413946.1">
    <property type="nucleotide sequence ID" value="NZ_JBEPLM010000001.1"/>
</dbReference>
<gene>
    <name evidence="2" type="ORF">ABID26_000809</name>
</gene>
<keyword evidence="3" id="KW-1185">Reference proteome</keyword>
<evidence type="ECO:0000259" key="1">
    <source>
        <dbReference type="Pfam" id="PF01471"/>
    </source>
</evidence>
<evidence type="ECO:0000313" key="3">
    <source>
        <dbReference type="Proteomes" id="UP001549036"/>
    </source>
</evidence>
<evidence type="ECO:0000313" key="2">
    <source>
        <dbReference type="EMBL" id="MET3591430.1"/>
    </source>
</evidence>
<dbReference type="InterPro" id="IPR036365">
    <property type="entry name" value="PGBD-like_sf"/>
</dbReference>
<organism evidence="2 3">
    <name type="scientific">Mesorhizobium shonense</name>
    <dbReference type="NCBI Taxonomy" id="1209948"/>
    <lineage>
        <taxon>Bacteria</taxon>
        <taxon>Pseudomonadati</taxon>
        <taxon>Pseudomonadota</taxon>
        <taxon>Alphaproteobacteria</taxon>
        <taxon>Hyphomicrobiales</taxon>
        <taxon>Phyllobacteriaceae</taxon>
        <taxon>Mesorhizobium</taxon>
    </lineage>
</organism>
<dbReference type="SUPFAM" id="SSF47090">
    <property type="entry name" value="PGBD-like"/>
    <property type="match status" value="1"/>
</dbReference>
<reference evidence="2 3" key="1">
    <citation type="submission" date="2024-06" db="EMBL/GenBank/DDBJ databases">
        <title>Genomic Encyclopedia of Type Strains, Phase IV (KMG-IV): sequencing the most valuable type-strain genomes for metagenomic binning, comparative biology and taxonomic classification.</title>
        <authorList>
            <person name="Goeker M."/>
        </authorList>
    </citation>
    <scope>NUCLEOTIDE SEQUENCE [LARGE SCALE GENOMIC DNA]</scope>
    <source>
        <strain evidence="2 3">DSM 29846</strain>
    </source>
</reference>
<sequence>MRLEDVTDSIPISVLGGDIDLVKQIQQLLTTHGYLDPPADGKFGGVSNWALSEFAYRKGLSTGQGLTKALARALLDVGSPSLPAIRKRGDWFDDVIAYMDAKEHWICRHPLALNIVYLEGTNLDGTPNDNKPNLFNDVRIVFSIDSTGLPVTQMWDGTTEPGLYWTTHPMSPKGAARIAFGQYKSWVVGTHHPGTAAAHEALVQVEPILVYRDLNKDFKRQGDAVDLGLFAVNQHWGYDAPKDDLGRTSAGCLVGRTRAGHVQFMAKVKSDPRHQANSSYRFMTAVVPGSGVIGH</sequence>
<dbReference type="Pfam" id="PF01471">
    <property type="entry name" value="PG_binding_1"/>
    <property type="match status" value="1"/>
</dbReference>
<comment type="caution">
    <text evidence="2">The sequence shown here is derived from an EMBL/GenBank/DDBJ whole genome shotgun (WGS) entry which is preliminary data.</text>
</comment>
<dbReference type="Proteomes" id="UP001549036">
    <property type="component" value="Unassembled WGS sequence"/>
</dbReference>